<dbReference type="EMBL" id="JAUHJS010000004">
    <property type="protein sequence ID" value="MDN4165694.1"/>
    <property type="molecule type" value="Genomic_DNA"/>
</dbReference>
<comment type="caution">
    <text evidence="1">The sequence shown here is derived from an EMBL/GenBank/DDBJ whole genome shotgun (WGS) entry which is preliminary data.</text>
</comment>
<protein>
    <submittedName>
        <fullName evidence="1">Uncharacterized protein</fullName>
    </submittedName>
</protein>
<name>A0ABT8F5Q6_9BACT</name>
<accession>A0ABT8F5Q6</accession>
<evidence type="ECO:0000313" key="2">
    <source>
        <dbReference type="Proteomes" id="UP001168552"/>
    </source>
</evidence>
<reference evidence="1" key="1">
    <citation type="submission" date="2023-06" db="EMBL/GenBank/DDBJ databases">
        <title>Cytophagales bacterium Strain LB-30, isolated from soil.</title>
        <authorList>
            <person name="Liu B."/>
        </authorList>
    </citation>
    <scope>NUCLEOTIDE SEQUENCE</scope>
    <source>
        <strain evidence="1">LB-30</strain>
    </source>
</reference>
<sequence>MLRKLFPFDKNYILKEVQQQTEDQLLIEMVDFVKGKYQEMFNPLGLEDDTIRKIKRTKRYSLDQLREFYFELAGIYRYHNADNQLELLFDGSDHYEKYTKDWQAGFAQYIRTFCQHPNFLKAVLEATIFYPKERKAQLASNRMKAFMSQTFEMKLYKNKGLMHIKSA</sequence>
<keyword evidence="2" id="KW-1185">Reference proteome</keyword>
<gene>
    <name evidence="1" type="ORF">QWY31_09280</name>
</gene>
<dbReference type="RefSeq" id="WP_320004224.1">
    <property type="nucleotide sequence ID" value="NZ_JAUHJS010000004.1"/>
</dbReference>
<evidence type="ECO:0000313" key="1">
    <source>
        <dbReference type="EMBL" id="MDN4165694.1"/>
    </source>
</evidence>
<proteinExistence type="predicted"/>
<dbReference type="Proteomes" id="UP001168552">
    <property type="component" value="Unassembled WGS sequence"/>
</dbReference>
<organism evidence="1 2">
    <name type="scientific">Shiella aurantiaca</name>
    <dbReference type="NCBI Taxonomy" id="3058365"/>
    <lineage>
        <taxon>Bacteria</taxon>
        <taxon>Pseudomonadati</taxon>
        <taxon>Bacteroidota</taxon>
        <taxon>Cytophagia</taxon>
        <taxon>Cytophagales</taxon>
        <taxon>Shiellaceae</taxon>
        <taxon>Shiella</taxon>
    </lineage>
</organism>